<evidence type="ECO:0000313" key="2">
    <source>
        <dbReference type="EMBL" id="WDF82965.1"/>
    </source>
</evidence>
<organism evidence="2 3">
    <name type="scientific">Lacticaseibacillus pabuli</name>
    <dbReference type="NCBI Taxonomy" id="3025672"/>
    <lineage>
        <taxon>Bacteria</taxon>
        <taxon>Bacillati</taxon>
        <taxon>Bacillota</taxon>
        <taxon>Bacilli</taxon>
        <taxon>Lactobacillales</taxon>
        <taxon>Lactobacillaceae</taxon>
        <taxon>Lacticaseibacillus</taxon>
    </lineage>
</organism>
<dbReference type="EMBL" id="CP117884">
    <property type="protein sequence ID" value="WDF82965.1"/>
    <property type="molecule type" value="Genomic_DNA"/>
</dbReference>
<name>A0ABY7WS09_9LACO</name>
<evidence type="ECO:0000313" key="3">
    <source>
        <dbReference type="Proteomes" id="UP001220377"/>
    </source>
</evidence>
<accession>A0ABY7WS09</accession>
<evidence type="ECO:0000256" key="1">
    <source>
        <dbReference type="SAM" id="SignalP"/>
    </source>
</evidence>
<dbReference type="RefSeq" id="WP_274260776.1">
    <property type="nucleotide sequence ID" value="NZ_CP117884.1"/>
</dbReference>
<gene>
    <name evidence="2" type="ORF">PQ472_01600</name>
</gene>
<sequence length="194" mass="21252">MKKSHIIAAATIAVTATLLSSTAAPVTAAGFELTSSNHADITETDQLMDNSLEPDANGGFVNSQTSTQGTPVTTIFTSDGYWYQPRIPVPTPGISYRKYSNRWYTISTRTADTILTKAIDGIAGSFGGVAGSLAASELLPSNIFKTSYTYEHLILSYARDSRNTYIKMEGWAYKDKAHKHLLYHNTSYQKVPRK</sequence>
<keyword evidence="1" id="KW-0732">Signal</keyword>
<protein>
    <submittedName>
        <fullName evidence="2">Uncharacterized protein</fullName>
    </submittedName>
</protein>
<keyword evidence="3" id="KW-1185">Reference proteome</keyword>
<reference evidence="2 3" key="1">
    <citation type="submission" date="2023-02" db="EMBL/GenBank/DDBJ databases">
        <title>Genome sequence of Lacticaseibacillus sp. KACC 23028.</title>
        <authorList>
            <person name="Kim S."/>
            <person name="Heo J."/>
            <person name="Kwon S.-W."/>
        </authorList>
    </citation>
    <scope>NUCLEOTIDE SEQUENCE [LARGE SCALE GENOMIC DNA]</scope>
    <source>
        <strain evidence="2 3">KACC 23028</strain>
    </source>
</reference>
<feature type="chain" id="PRO_5046211903" evidence="1">
    <location>
        <begin position="29"/>
        <end position="194"/>
    </location>
</feature>
<dbReference type="Proteomes" id="UP001220377">
    <property type="component" value="Chromosome"/>
</dbReference>
<proteinExistence type="predicted"/>
<feature type="signal peptide" evidence="1">
    <location>
        <begin position="1"/>
        <end position="28"/>
    </location>
</feature>